<evidence type="ECO:0000256" key="3">
    <source>
        <dbReference type="ARBA" id="ARBA00022989"/>
    </source>
</evidence>
<evidence type="ECO:0000313" key="10">
    <source>
        <dbReference type="WBParaSite" id="EgrG_000836800"/>
    </source>
</evidence>
<feature type="transmembrane region" description="Helical" evidence="6">
    <location>
        <begin position="120"/>
        <end position="141"/>
    </location>
</feature>
<dbReference type="PANTHER" id="PTHR46641">
    <property type="entry name" value="FMRFAMIDE RECEPTOR-RELATED"/>
    <property type="match status" value="1"/>
</dbReference>
<reference evidence="8" key="2">
    <citation type="submission" date="2014-06" db="EMBL/GenBank/DDBJ databases">
        <authorList>
            <person name="Aslett M."/>
        </authorList>
    </citation>
    <scope>NUCLEOTIDE SEQUENCE</scope>
</reference>
<feature type="domain" description="G-protein coupled receptors family 1 profile" evidence="7">
    <location>
        <begin position="58"/>
        <end position="381"/>
    </location>
</feature>
<evidence type="ECO:0000259" key="7">
    <source>
        <dbReference type="PROSITE" id="PS50262"/>
    </source>
</evidence>
<dbReference type="AlphaFoldDB" id="A0A068WEA3"/>
<evidence type="ECO:0000313" key="8">
    <source>
        <dbReference type="EMBL" id="CDS15957.1"/>
    </source>
</evidence>
<evidence type="ECO:0000256" key="1">
    <source>
        <dbReference type="ARBA" id="ARBA00004370"/>
    </source>
</evidence>
<evidence type="ECO:0000313" key="9">
    <source>
        <dbReference type="Proteomes" id="UP000492820"/>
    </source>
</evidence>
<keyword evidence="2 6" id="KW-0812">Transmembrane</keyword>
<protein>
    <submittedName>
        <fullName evidence="8 10">7tm_1 domain containing protein</fullName>
    </submittedName>
</protein>
<feature type="transmembrane region" description="Helical" evidence="6">
    <location>
        <begin position="322"/>
        <end position="341"/>
    </location>
</feature>
<gene>
    <name evidence="8" type="ORF">EgrG_000836800</name>
</gene>
<dbReference type="SUPFAM" id="SSF81321">
    <property type="entry name" value="Family A G protein-coupled receptor-like"/>
    <property type="match status" value="1"/>
</dbReference>
<evidence type="ECO:0000256" key="2">
    <source>
        <dbReference type="ARBA" id="ARBA00022692"/>
    </source>
</evidence>
<dbReference type="Proteomes" id="UP000492820">
    <property type="component" value="Unassembled WGS sequence"/>
</dbReference>
<evidence type="ECO:0000256" key="5">
    <source>
        <dbReference type="SAM" id="MobiDB-lite"/>
    </source>
</evidence>
<feature type="region of interest" description="Disordered" evidence="5">
    <location>
        <begin position="525"/>
        <end position="555"/>
    </location>
</feature>
<proteinExistence type="predicted"/>
<reference evidence="10" key="3">
    <citation type="submission" date="2020-10" db="UniProtKB">
        <authorList>
            <consortium name="WormBaseParasite"/>
        </authorList>
    </citation>
    <scope>IDENTIFICATION</scope>
</reference>
<feature type="transmembrane region" description="Helical" evidence="6">
    <location>
        <begin position="47"/>
        <end position="67"/>
    </location>
</feature>
<comment type="subcellular location">
    <subcellularLocation>
        <location evidence="1">Membrane</location>
    </subcellularLocation>
</comment>
<evidence type="ECO:0000256" key="4">
    <source>
        <dbReference type="ARBA" id="ARBA00023136"/>
    </source>
</evidence>
<dbReference type="InterPro" id="IPR052954">
    <property type="entry name" value="GPCR-Ligand_Int"/>
</dbReference>
<dbReference type="InterPro" id="IPR000276">
    <property type="entry name" value="GPCR_Rhodpsn"/>
</dbReference>
<dbReference type="PROSITE" id="PS50262">
    <property type="entry name" value="G_PROTEIN_RECEP_F1_2"/>
    <property type="match status" value="1"/>
</dbReference>
<dbReference type="GO" id="GO:0004930">
    <property type="term" value="F:G protein-coupled receptor activity"/>
    <property type="evidence" value="ECO:0007669"/>
    <property type="project" value="InterPro"/>
</dbReference>
<dbReference type="OrthoDB" id="6284347at2759"/>
<evidence type="ECO:0000256" key="6">
    <source>
        <dbReference type="SAM" id="Phobius"/>
    </source>
</evidence>
<dbReference type="PANTHER" id="PTHR46641:SF2">
    <property type="entry name" value="FMRFAMIDE RECEPTOR"/>
    <property type="match status" value="1"/>
</dbReference>
<sequence length="639" mass="72934">MNSTLQAPKSGLFALEVDRLLSSEAIRSLQSGGDEVLITGYHIIRHFVTPAVCLLSMGALIFTLVFLHRKKLVRITALIYLKLMGFIDLLSLVVLFISSLDYFMPSSHVNAYYTSAFVRSLYGCLLGLLLISNWLMTAQAIERTIAIIRPFKAKQIREKHRRIVVSVICVVSVLLTIPTLVLDIMELTRYRQCWGDDEPCMDEYGYAHDFSKRKNAPKEEYSSFYHRLLQKNRNQTHSFNGNTGLKIANFVEDRWPESLKQFQIVQAWLVHFFIFFFLPFVFLCLASFCLLSAVKMSGRFVRQHCIRGGVEFHNTLREEARMTALILCLIGAFFICQSPFVAYSACHKVGILSKPSRSHSLLRAVITLALALKSDCTFVFHCWLNQRFALALRRMLCSFSVKAASGHCYGSKSYSQYDSQNRYSSHQAQTRSLIKHHVIQQTSRTEERHIKILLKEIDYRRKAVVHLNQNFNKTEERIRKVPRLPFSKPIEMGQMGLNKGEEGNRKISLEDAVQTKVAEEPLFKKHSTDGTLQKSNNDPRIILTPQTHGSKSPMMNVPKHCGRKQIHFFSETDLYTSCTTADCSCGSLYQATSFCSSLDCTVETSAQCRYSLTKSYSLPPLNSTNSPFYHPFSIPYDDI</sequence>
<feature type="transmembrane region" description="Helical" evidence="6">
    <location>
        <begin position="162"/>
        <end position="182"/>
    </location>
</feature>
<dbReference type="EMBL" id="LK028576">
    <property type="protein sequence ID" value="CDS15957.1"/>
    <property type="molecule type" value="Genomic_DNA"/>
</dbReference>
<name>A0A068WEA3_ECHGR</name>
<keyword evidence="4 6" id="KW-0472">Membrane</keyword>
<accession>A0A068WEA3</accession>
<dbReference type="Gene3D" id="1.20.1070.10">
    <property type="entry name" value="Rhodopsin 7-helix transmembrane proteins"/>
    <property type="match status" value="1"/>
</dbReference>
<reference evidence="8 9" key="1">
    <citation type="journal article" date="2013" name="Nature">
        <title>The genomes of four tapeworm species reveal adaptations to parasitism.</title>
        <authorList>
            <person name="Tsai I.J."/>
            <person name="Zarowiecki M."/>
            <person name="Holroyd N."/>
            <person name="Garciarrubio A."/>
            <person name="Sanchez-Flores A."/>
            <person name="Brooks K.L."/>
            <person name="Tracey A."/>
            <person name="Bobes R.J."/>
            <person name="Fragoso G."/>
            <person name="Sciutto E."/>
            <person name="Aslett M."/>
            <person name="Beasley H."/>
            <person name="Bennett H.M."/>
            <person name="Cai J."/>
            <person name="Camicia F."/>
            <person name="Clark R."/>
            <person name="Cucher M."/>
            <person name="De Silva N."/>
            <person name="Day T.A."/>
            <person name="Deplazes P."/>
            <person name="Estrada K."/>
            <person name="Fernandez C."/>
            <person name="Holland P.W."/>
            <person name="Hou J."/>
            <person name="Hu S."/>
            <person name="Huckvale T."/>
            <person name="Hung S.S."/>
            <person name="Kamenetzky L."/>
            <person name="Keane J.A."/>
            <person name="Kiss F."/>
            <person name="Koziol U."/>
            <person name="Lambert O."/>
            <person name="Liu K."/>
            <person name="Luo X."/>
            <person name="Luo Y."/>
            <person name="Macchiaroli N."/>
            <person name="Nichol S."/>
            <person name="Paps J."/>
            <person name="Parkinson J."/>
            <person name="Pouchkina-Stantcheva N."/>
            <person name="Riddiford N."/>
            <person name="Rosenzvit M."/>
            <person name="Salinas G."/>
            <person name="Wasmuth J.D."/>
            <person name="Zamanian M."/>
            <person name="Zheng Y."/>
            <person name="Cai X."/>
            <person name="Soberon X."/>
            <person name="Olson P.D."/>
            <person name="Laclette J.P."/>
            <person name="Brehm K."/>
            <person name="Berriman M."/>
            <person name="Garciarrubio A."/>
            <person name="Bobes R.J."/>
            <person name="Fragoso G."/>
            <person name="Sanchez-Flores A."/>
            <person name="Estrada K."/>
            <person name="Cevallos M.A."/>
            <person name="Morett E."/>
            <person name="Gonzalez V."/>
            <person name="Portillo T."/>
            <person name="Ochoa-Leyva A."/>
            <person name="Jose M.V."/>
            <person name="Sciutto E."/>
            <person name="Landa A."/>
            <person name="Jimenez L."/>
            <person name="Valdes V."/>
            <person name="Carrero J.C."/>
            <person name="Larralde C."/>
            <person name="Morales-Montor J."/>
            <person name="Limon-Lason J."/>
            <person name="Soberon X."/>
            <person name="Laclette J.P."/>
        </authorList>
    </citation>
    <scope>NUCLEOTIDE SEQUENCE [LARGE SCALE GENOMIC DNA]</scope>
</reference>
<dbReference type="InterPro" id="IPR017452">
    <property type="entry name" value="GPCR_Rhodpsn_7TM"/>
</dbReference>
<feature type="transmembrane region" description="Helical" evidence="6">
    <location>
        <begin position="79"/>
        <end position="100"/>
    </location>
</feature>
<dbReference type="WBParaSite" id="EgrG_000836800">
    <property type="protein sequence ID" value="EgrG_000836800"/>
    <property type="gene ID" value="EgrG_000836800"/>
</dbReference>
<dbReference type="GO" id="GO:0016020">
    <property type="term" value="C:membrane"/>
    <property type="evidence" value="ECO:0007669"/>
    <property type="project" value="UniProtKB-SubCell"/>
</dbReference>
<dbReference type="Pfam" id="PF00001">
    <property type="entry name" value="7tm_1"/>
    <property type="match status" value="1"/>
</dbReference>
<feature type="transmembrane region" description="Helical" evidence="6">
    <location>
        <begin position="268"/>
        <end position="294"/>
    </location>
</feature>
<organism evidence="8">
    <name type="scientific">Echinococcus granulosus</name>
    <name type="common">Hydatid tapeworm</name>
    <dbReference type="NCBI Taxonomy" id="6210"/>
    <lineage>
        <taxon>Eukaryota</taxon>
        <taxon>Metazoa</taxon>
        <taxon>Spiralia</taxon>
        <taxon>Lophotrochozoa</taxon>
        <taxon>Platyhelminthes</taxon>
        <taxon>Cestoda</taxon>
        <taxon>Eucestoda</taxon>
        <taxon>Cyclophyllidea</taxon>
        <taxon>Taeniidae</taxon>
        <taxon>Echinococcus</taxon>
        <taxon>Echinococcus granulosus group</taxon>
    </lineage>
</organism>
<keyword evidence="3 6" id="KW-1133">Transmembrane helix</keyword>
<feature type="compositionally biased region" description="Polar residues" evidence="5">
    <location>
        <begin position="529"/>
        <end position="550"/>
    </location>
</feature>